<dbReference type="STRING" id="295108.HT99x_00910"/>
<feature type="domain" description="DNA polymerase III delta N-terminal" evidence="10">
    <location>
        <begin position="32"/>
        <end position="146"/>
    </location>
</feature>
<dbReference type="PANTHER" id="PTHR34388">
    <property type="entry name" value="DNA POLYMERASE III SUBUNIT DELTA"/>
    <property type="match status" value="1"/>
</dbReference>
<dbReference type="OrthoDB" id="9770982at2"/>
<dbReference type="GO" id="GO:0009360">
    <property type="term" value="C:DNA polymerase III complex"/>
    <property type="evidence" value="ECO:0007669"/>
    <property type="project" value="UniProtKB-UniRule"/>
</dbReference>
<accession>A0A0Q9YY96</accession>
<evidence type="ECO:0000256" key="9">
    <source>
        <dbReference type="NCBIfam" id="TIGR01128"/>
    </source>
</evidence>
<evidence type="ECO:0000256" key="1">
    <source>
        <dbReference type="ARBA" id="ARBA00012417"/>
    </source>
</evidence>
<dbReference type="NCBIfam" id="TIGR01128">
    <property type="entry name" value="holA"/>
    <property type="match status" value="1"/>
</dbReference>
<gene>
    <name evidence="11" type="primary">holA</name>
    <name evidence="11" type="ORF">HT99x_00910</name>
</gene>
<comment type="catalytic activity">
    <reaction evidence="8">
        <text>DNA(n) + a 2'-deoxyribonucleoside 5'-triphosphate = DNA(n+1) + diphosphate</text>
        <dbReference type="Rhea" id="RHEA:22508"/>
        <dbReference type="Rhea" id="RHEA-COMP:17339"/>
        <dbReference type="Rhea" id="RHEA-COMP:17340"/>
        <dbReference type="ChEBI" id="CHEBI:33019"/>
        <dbReference type="ChEBI" id="CHEBI:61560"/>
        <dbReference type="ChEBI" id="CHEBI:173112"/>
        <dbReference type="EC" id="2.7.7.7"/>
    </reaction>
</comment>
<protein>
    <recommendedName>
        <fullName evidence="2 9">DNA polymerase III subunit delta</fullName>
        <ecNumber evidence="1 9">2.7.7.7</ecNumber>
    </recommendedName>
</protein>
<sequence length="351" mass="40168">MATKHQSKLRRVMRVAPEQLEEHLKRQQRPIYLLSGSESFLLEESADKIRRTLLKDQDVEHKRFNDTTAGIWVELQSEAQHFSLFSSKQLIELKLSKFAASDMKQLVALLESDRSDITFILIAAQLSKQNQQAAWFKLVEQKGVIVTHWPLTGYAFTKWVSTRAKQRGLTLNEQELRLLTYKTEGNCLAASQEIEQLYWFYQDAPQNIPIASLTNQSQFTVFDLCEAALQQQSARIVKIVSCLKESESAAEQLIVWSLSQTLHALLRACHAQESSQRQILTQAGIRNSNSQVLYLKLLKQPTPTRWAKLLSVLSTADRQFKSGENAGFWQNILKISLNLTKSYTHNPTFCI</sequence>
<evidence type="ECO:0000256" key="3">
    <source>
        <dbReference type="ARBA" id="ARBA00022679"/>
    </source>
</evidence>
<dbReference type="EMBL" id="LKAJ01000003">
    <property type="protein sequence ID" value="KRG21719.1"/>
    <property type="molecule type" value="Genomic_DNA"/>
</dbReference>
<dbReference type="InterPro" id="IPR008921">
    <property type="entry name" value="DNA_pol3_clamp-load_cplx_C"/>
</dbReference>
<evidence type="ECO:0000256" key="5">
    <source>
        <dbReference type="ARBA" id="ARBA00022705"/>
    </source>
</evidence>
<evidence type="ECO:0000256" key="2">
    <source>
        <dbReference type="ARBA" id="ARBA00017703"/>
    </source>
</evidence>
<dbReference type="InterPro" id="IPR005790">
    <property type="entry name" value="DNA_polIII_delta"/>
</dbReference>
<keyword evidence="4 11" id="KW-0548">Nucleotidyltransferase</keyword>
<evidence type="ECO:0000256" key="6">
    <source>
        <dbReference type="ARBA" id="ARBA00022932"/>
    </source>
</evidence>
<evidence type="ECO:0000256" key="7">
    <source>
        <dbReference type="ARBA" id="ARBA00034754"/>
    </source>
</evidence>
<keyword evidence="3 11" id="KW-0808">Transferase</keyword>
<dbReference type="InterPro" id="IPR010372">
    <property type="entry name" value="DNA_pol3_delta_N"/>
</dbReference>
<comment type="similarity">
    <text evidence="7">Belongs to the DNA polymerase HolA subunit family.</text>
</comment>
<dbReference type="CDD" id="cd18138">
    <property type="entry name" value="HLD_clamp_pol_III_delta"/>
    <property type="match status" value="1"/>
</dbReference>
<dbReference type="Gene3D" id="3.40.50.300">
    <property type="entry name" value="P-loop containing nucleotide triphosphate hydrolases"/>
    <property type="match status" value="1"/>
</dbReference>
<dbReference type="AlphaFoldDB" id="A0A0Q9YY96"/>
<evidence type="ECO:0000256" key="4">
    <source>
        <dbReference type="ARBA" id="ARBA00022695"/>
    </source>
</evidence>
<dbReference type="SUPFAM" id="SSF48019">
    <property type="entry name" value="post-AAA+ oligomerization domain-like"/>
    <property type="match status" value="1"/>
</dbReference>
<dbReference type="GO" id="GO:0006261">
    <property type="term" value="P:DNA-templated DNA replication"/>
    <property type="evidence" value="ECO:0007669"/>
    <property type="project" value="TreeGrafter"/>
</dbReference>
<name>A0A0Q9YY96_9GAMM</name>
<dbReference type="GO" id="GO:0003887">
    <property type="term" value="F:DNA-directed DNA polymerase activity"/>
    <property type="evidence" value="ECO:0007669"/>
    <property type="project" value="UniProtKB-UniRule"/>
</dbReference>
<organism evidence="11">
    <name type="scientific">Candidatus Berkiella aquae</name>
    <dbReference type="NCBI Taxonomy" id="295108"/>
    <lineage>
        <taxon>Bacteria</taxon>
        <taxon>Pseudomonadati</taxon>
        <taxon>Pseudomonadota</taxon>
        <taxon>Gammaproteobacteria</taxon>
        <taxon>Candidatus Berkiellales</taxon>
        <taxon>Candidatus Berkiellaceae</taxon>
        <taxon>Candidatus Berkiella</taxon>
    </lineage>
</organism>
<evidence type="ECO:0000259" key="10">
    <source>
        <dbReference type="Pfam" id="PF06144"/>
    </source>
</evidence>
<evidence type="ECO:0000256" key="8">
    <source>
        <dbReference type="ARBA" id="ARBA00049244"/>
    </source>
</evidence>
<proteinExistence type="inferred from homology"/>
<keyword evidence="5" id="KW-0235">DNA replication</keyword>
<reference evidence="11" key="1">
    <citation type="submission" date="2015-09" db="EMBL/GenBank/DDBJ databases">
        <title>Draft Genome Sequences of Two Novel Amoeba-resistant Intranuclear Bacteria, Candidatus Berkiella cookevillensis and Candidatus Berkiella aquae.</title>
        <authorList>
            <person name="Mehari Y.T."/>
            <person name="Arivett B.A."/>
            <person name="Farone A.L."/>
            <person name="Gunderson J.H."/>
            <person name="Farone M.B."/>
        </authorList>
    </citation>
    <scope>NUCLEOTIDE SEQUENCE [LARGE SCALE GENOMIC DNA]</scope>
    <source>
        <strain evidence="11">HT99</strain>
    </source>
</reference>
<dbReference type="InterPro" id="IPR027417">
    <property type="entry name" value="P-loop_NTPase"/>
</dbReference>
<dbReference type="Pfam" id="PF06144">
    <property type="entry name" value="DNA_pol3_delta"/>
    <property type="match status" value="1"/>
</dbReference>
<keyword evidence="6" id="KW-0239">DNA-directed DNA polymerase</keyword>
<evidence type="ECO:0000313" key="11">
    <source>
        <dbReference type="EMBL" id="KRG21719.1"/>
    </source>
</evidence>
<dbReference type="Gene3D" id="1.10.8.60">
    <property type="match status" value="1"/>
</dbReference>
<dbReference type="EC" id="2.7.7.7" evidence="1 9"/>
<dbReference type="PANTHER" id="PTHR34388:SF1">
    <property type="entry name" value="DNA POLYMERASE III SUBUNIT DELTA"/>
    <property type="match status" value="1"/>
</dbReference>
<dbReference type="Gene3D" id="1.20.272.10">
    <property type="match status" value="1"/>
</dbReference>
<dbReference type="GO" id="GO:0003677">
    <property type="term" value="F:DNA binding"/>
    <property type="evidence" value="ECO:0007669"/>
    <property type="project" value="InterPro"/>
</dbReference>
<dbReference type="SUPFAM" id="SSF52540">
    <property type="entry name" value="P-loop containing nucleoside triphosphate hydrolases"/>
    <property type="match status" value="1"/>
</dbReference>
<comment type="caution">
    <text evidence="11">The sequence shown here is derived from an EMBL/GenBank/DDBJ whole genome shotgun (WGS) entry which is preliminary data.</text>
</comment>